<sequence length="58" mass="6874">MARLSGVGRLLQILLLDAVGLMLYPRHSIKFYAWFMESLQFYYKGYGQWKCDRLQPNS</sequence>
<keyword evidence="2" id="KW-1185">Reference proteome</keyword>
<evidence type="ECO:0000313" key="2">
    <source>
        <dbReference type="Proteomes" id="UP000095472"/>
    </source>
</evidence>
<dbReference type="EMBL" id="CP182909">
    <property type="protein sequence ID" value="XPM65547.1"/>
    <property type="molecule type" value="Genomic_DNA"/>
</dbReference>
<reference evidence="1 2" key="1">
    <citation type="journal article" date="2016" name="Genome Announc.">
        <title>Draft Genome Sequence of the Thermotolerant Cyanobacterium Desertifilum sp. IPPAS B-1220.</title>
        <authorList>
            <person name="Mironov K.S."/>
            <person name="Sinetova M.A."/>
            <person name="Bolatkhan K."/>
            <person name="Zayadan B.K."/>
            <person name="Ustinova V.V."/>
            <person name="Kupriyanova E.V."/>
            <person name="Skrypnik A.N."/>
            <person name="Gogoleva N.E."/>
            <person name="Gogolev Y.V."/>
            <person name="Los D.A."/>
        </authorList>
    </citation>
    <scope>NUCLEOTIDE SEQUENCE [LARGE SCALE GENOMIC DNA]</scope>
    <source>
        <strain evidence="1 2">IPPAS B-1220</strain>
    </source>
</reference>
<protein>
    <submittedName>
        <fullName evidence="1">Uncharacterized protein</fullName>
    </submittedName>
</protein>
<gene>
    <name evidence="1" type="ORF">BH720_007765</name>
</gene>
<accession>A0ACD5GXD7</accession>
<proteinExistence type="predicted"/>
<evidence type="ECO:0000313" key="1">
    <source>
        <dbReference type="EMBL" id="XPM65547.1"/>
    </source>
</evidence>
<dbReference type="Proteomes" id="UP000095472">
    <property type="component" value="Chromosome"/>
</dbReference>
<name>A0ACD5GXD7_9CYAN</name>
<organism evidence="1 2">
    <name type="scientific">Desertifilum tharense IPPAS B-1220</name>
    <dbReference type="NCBI Taxonomy" id="1781255"/>
    <lineage>
        <taxon>Bacteria</taxon>
        <taxon>Bacillati</taxon>
        <taxon>Cyanobacteriota</taxon>
        <taxon>Cyanophyceae</taxon>
        <taxon>Desertifilales</taxon>
        <taxon>Desertifilaceae</taxon>
        <taxon>Desertifilum</taxon>
    </lineage>
</organism>